<keyword evidence="3" id="KW-1185">Reference proteome</keyword>
<dbReference type="OrthoDB" id="5982296at2759"/>
<gene>
    <name evidence="2" type="ORF">OS493_016884</name>
</gene>
<organism evidence="2 3">
    <name type="scientific">Desmophyllum pertusum</name>
    <dbReference type="NCBI Taxonomy" id="174260"/>
    <lineage>
        <taxon>Eukaryota</taxon>
        <taxon>Metazoa</taxon>
        <taxon>Cnidaria</taxon>
        <taxon>Anthozoa</taxon>
        <taxon>Hexacorallia</taxon>
        <taxon>Scleractinia</taxon>
        <taxon>Caryophylliina</taxon>
        <taxon>Caryophylliidae</taxon>
        <taxon>Desmophyllum</taxon>
    </lineage>
</organism>
<evidence type="ECO:0008006" key="4">
    <source>
        <dbReference type="Google" id="ProtNLM"/>
    </source>
</evidence>
<proteinExistence type="predicted"/>
<name>A0A9W9YNT8_9CNID</name>
<comment type="caution">
    <text evidence="2">The sequence shown here is derived from an EMBL/GenBank/DDBJ whole genome shotgun (WGS) entry which is preliminary data.</text>
</comment>
<accession>A0A9W9YNT8</accession>
<dbReference type="EMBL" id="MU827310">
    <property type="protein sequence ID" value="KAJ7360254.1"/>
    <property type="molecule type" value="Genomic_DNA"/>
</dbReference>
<sequence>NEAIQTFCDMENGGWTLVGKISGRVCYQNKYGIMPLQQHGGSYPYASFNRQGNTEVNDYCMAVGVTGSGADGWSQNGNGFDSPSSDSDWPNSQYNHQSPRVLVWLK</sequence>
<protein>
    <recommendedName>
        <fullName evidence="4">Fibrinogen C-terminal domain-containing protein</fullName>
    </recommendedName>
</protein>
<evidence type="ECO:0000256" key="1">
    <source>
        <dbReference type="SAM" id="MobiDB-lite"/>
    </source>
</evidence>
<evidence type="ECO:0000313" key="3">
    <source>
        <dbReference type="Proteomes" id="UP001163046"/>
    </source>
</evidence>
<evidence type="ECO:0000313" key="2">
    <source>
        <dbReference type="EMBL" id="KAJ7360254.1"/>
    </source>
</evidence>
<feature type="non-terminal residue" evidence="2">
    <location>
        <position position="106"/>
    </location>
</feature>
<feature type="region of interest" description="Disordered" evidence="1">
    <location>
        <begin position="72"/>
        <end position="95"/>
    </location>
</feature>
<reference evidence="2" key="1">
    <citation type="submission" date="2023-01" db="EMBL/GenBank/DDBJ databases">
        <title>Genome assembly of the deep-sea coral Lophelia pertusa.</title>
        <authorList>
            <person name="Herrera S."/>
            <person name="Cordes E."/>
        </authorList>
    </citation>
    <scope>NUCLEOTIDE SEQUENCE</scope>
    <source>
        <strain evidence="2">USNM1676648</strain>
        <tissue evidence="2">Polyp</tissue>
    </source>
</reference>
<dbReference type="Proteomes" id="UP001163046">
    <property type="component" value="Unassembled WGS sequence"/>
</dbReference>
<dbReference type="AlphaFoldDB" id="A0A9W9YNT8"/>